<dbReference type="GO" id="GO:0051315">
    <property type="term" value="P:attachment of mitotic spindle microtubules to kinetochore"/>
    <property type="evidence" value="ECO:0007669"/>
    <property type="project" value="UniProtKB-ARBA"/>
</dbReference>
<dbReference type="FunFam" id="1.25.10.10:FF:000068">
    <property type="entry name" value="cytoskeleton-associated protein 5 isoform X1"/>
    <property type="match status" value="1"/>
</dbReference>
<dbReference type="GeneID" id="63830894"/>
<feature type="compositionally biased region" description="Basic and acidic residues" evidence="4">
    <location>
        <begin position="2104"/>
        <end position="2118"/>
    </location>
</feature>
<dbReference type="PANTHER" id="PTHR12609">
    <property type="entry name" value="MICROTUBULE ASSOCIATED PROTEIN XMAP215"/>
    <property type="match status" value="1"/>
</dbReference>
<dbReference type="InterPro" id="IPR016024">
    <property type="entry name" value="ARM-type_fold"/>
</dbReference>
<feature type="compositionally biased region" description="Low complexity" evidence="4">
    <location>
        <begin position="1120"/>
        <end position="1133"/>
    </location>
</feature>
<feature type="compositionally biased region" description="Polar residues" evidence="4">
    <location>
        <begin position="2175"/>
        <end position="2188"/>
    </location>
</feature>
<dbReference type="GO" id="GO:0044732">
    <property type="term" value="C:mitotic spindle pole body"/>
    <property type="evidence" value="ECO:0007669"/>
    <property type="project" value="UniProtKB-ARBA"/>
</dbReference>
<dbReference type="GO" id="GO:1990498">
    <property type="term" value="C:mitotic spindle microtubule"/>
    <property type="evidence" value="ECO:0007669"/>
    <property type="project" value="UniProtKB-ARBA"/>
</dbReference>
<dbReference type="GO" id="GO:0046785">
    <property type="term" value="P:microtubule polymerization"/>
    <property type="evidence" value="ECO:0007669"/>
    <property type="project" value="InterPro"/>
</dbReference>
<dbReference type="SUPFAM" id="SSF48371">
    <property type="entry name" value="ARM repeat"/>
    <property type="match status" value="2"/>
</dbReference>
<feature type="region of interest" description="Disordered" evidence="4">
    <location>
        <begin position="2098"/>
        <end position="2160"/>
    </location>
</feature>
<dbReference type="Gene3D" id="1.25.10.10">
    <property type="entry name" value="Leucine-rich Repeat Variant"/>
    <property type="match status" value="5"/>
</dbReference>
<sequence length="2195" mass="235698">MDGTPPPEEDFTTIPVLERLAHKNWKARVSAYESLVKTFQATASDSDPAFKPYISNPELLKKAVTDANAVAQEKGVECVIAFVKFAGENAARTREVVVPALVDKCFGSTRAGTKLHATELVLQYVEVDNGGAGIVDDILPGLAAKQPKVVAGCVAALKEVIRLFGTSVTPPGPILKALPKIFAHTDKTVRAEGTALAHTLYQYIGPGIESFLNDLKPVQVKELKEAFETMEKEGKGKGTLRPERLTRAAALEAEMRAAAGDKAPPDPRMFAEEVDIVPKLPSNLQASLGSSKWKERKEVLDELLSLVSATPRIKEAAELGDLAKSLATCVHKDANVNCVMAAAGCIEGLAKGLMNAFGRYRESVVPPMLERLKERKATVTDAIGSALDAVFTTTTLSDIIPDILPALGSKNPQVKEGALKFLTRCLSTSPTPVSPPQVKTVSDALAPILEDSVEGARNEAATCLGTFMKMVGERPLNGLMETLADVRKVKVKEAYEKAAVKARAGAGGPTKAPPPAKKASAAKPPSPVAAPSEEELLAEDKPLKKPPARLLLKKPTGDDSETGTASPTPPSSAPVHAPIKKPAPTSTASKPSKSAVPAPPGALDNFKFKHTPEDAEALAAEVIPPNYFTDLADSNWKVRLAALEEMTTWVEGAVPDLDAEVVVRFLSKKGWGEKNFQVSTKLYGILNILAERCPSFGRSSVALCIPHLTEKLGDAKLKKPAGETLLLFSEKTSLQFVLGHAYEPLSKQKAPKVLADSLTWIEQALTEFGIAGLSMRSLIEFLKTALKNSNAAVRTSATKTLITVKLFAGSSIKDLLEDLNPQLLNTILNEFDKVEGNPAPQPTRTSADVAEVAVGQSGKGGVSGGGDPLDDLFPRVELDGLLKGTTIVADAKSDAWKTKKEALENLQAILDQGANKRLKPSMGEIAQVLKARVTDTNKAVQTLALDVTARIATGMGKPFERHTRLYALPVSTVLADQKAPMRAAALQALTAIATACEGLESMTSGFATALESSNPLQRASLLNWLADWFKTHEPAPGLDLTSWVGPVIACLDDRNGDVRKGAQALIPTLITCAGYDYVMNQTNSLKSASKAAVVPIIQAARPATAPTAAPTAKPAAVKAFAPSSKAVPSKPTETPTPSPPPQEVPSLDEATKTAPASKLAGVRRRLPQGSSSRPESRPETPVEGTTTRLSGKLGAASRRLGATVPTSNRAPASQPASALHTLPFVSDNLDAKKARLAKDAQRWINEAGPTRKDLAELLQHQMEPHASKQLLAILFSHDHNAVNDHVNGLTMLHDFYSSVNAGDDISGMAPEDIQAICLANSDLALKYVSIKAHEPQSSVVQKCLDVAEVIVAFFQNVDYQLADAEALCFIPTVIFKLGDAREPLRVRVSQLIQSLTKVYAYSRVFHLLLEFGLKSKVAKTRQGTLDELSGILKRFGIGACEPAKAFPLVASMISDKDPQVRKSALAVLSEGYTLVGETIWTYVGQLSPKDKTQLEERLRRVPGVSTPDKAEGSSVSTHVSRLANGVARSSSPVPVPASRTAGIRAGSPSVASSRLGRPISPSHTVRSPSPIPVKVARAASPARPVRTGATQLPGPSSPTSTSRPKSLLPSRLGPPKSRLAENQQTRAPVTSFNHVARSDAVQFPHPTGRDDIPPHVVDDMQARGSDDITVVISSILSNDPSRSVDALKKIQKVLEIGPEAGPSSPAYQELAEHTEGLIETITLQMAHVFERPDNITIPENFRLAKHLIQTLNAFCDHVFLAESLTVDILTSLLEELTLRLLQTDNSIDTRVKDLSRFINMIILRLFATGRRMSIFRALFALLLQIVKPFPNNGTSPDSQEAKVAELVLKCVWKLARNIPQDLEKQALDPVELFPAIEHFLQSVPPNEWRARATNKVPCGDMPLRTIKVIIQHVVAHHGDDVYDFLSASFDDPSATIVYPYVYRILNSSTRTAAEIPVRSNGLAREEPTRQSSPALSRPLSPVTSSSATSDNPPRSPSSHGRSHSLISTNGHFGSPATEPDPDEQLHLIIKHISSETTGAMHKEGITELHQYLKAQPHKRAKVDKMLEATGPAFFKYITRALASRAAEAEERNVAVAHTLSKLESNGHERPRVSPDRPSLEPVHAAAPISPTRSELSPRSPRSPPRSSVSELPEAQQEKLSRLHDIFQYHRSSIASNGSVHGRSSTSGLSRGFHDA</sequence>
<dbReference type="Proteomes" id="UP000076871">
    <property type="component" value="Unassembled WGS sequence"/>
</dbReference>
<protein>
    <submittedName>
        <fullName evidence="6">ARM repeat-containing protein</fullName>
    </submittedName>
</protein>
<feature type="domain" description="TOG" evidence="5">
    <location>
        <begin position="1"/>
        <end position="236"/>
    </location>
</feature>
<dbReference type="GO" id="GO:0005881">
    <property type="term" value="C:cytoplasmic microtubule"/>
    <property type="evidence" value="ECO:0007669"/>
    <property type="project" value="UniProtKB-ARBA"/>
</dbReference>
<feature type="domain" description="TOG" evidence="5">
    <location>
        <begin position="1256"/>
        <end position="1507"/>
    </location>
</feature>
<dbReference type="Pfam" id="PF21040">
    <property type="entry name" value="CEP104-like_TOG"/>
    <property type="match status" value="1"/>
</dbReference>
<feature type="compositionally biased region" description="Polar residues" evidence="4">
    <location>
        <begin position="1981"/>
        <end position="1991"/>
    </location>
</feature>
<feature type="region of interest" description="Disordered" evidence="4">
    <location>
        <begin position="2175"/>
        <end position="2195"/>
    </location>
</feature>
<dbReference type="GO" id="GO:0051010">
    <property type="term" value="F:microtubule plus-end binding"/>
    <property type="evidence" value="ECO:0007669"/>
    <property type="project" value="InterPro"/>
</dbReference>
<dbReference type="InParanoid" id="A0A165H8E7"/>
<organism evidence="6 7">
    <name type="scientific">Laetiporus sulphureus 93-53</name>
    <dbReference type="NCBI Taxonomy" id="1314785"/>
    <lineage>
        <taxon>Eukaryota</taxon>
        <taxon>Fungi</taxon>
        <taxon>Dikarya</taxon>
        <taxon>Basidiomycota</taxon>
        <taxon>Agaricomycotina</taxon>
        <taxon>Agaricomycetes</taxon>
        <taxon>Polyporales</taxon>
        <taxon>Laetiporus</taxon>
    </lineage>
</organism>
<feature type="compositionally biased region" description="Low complexity" evidence="4">
    <location>
        <begin position="573"/>
        <end position="596"/>
    </location>
</feature>
<feature type="domain" description="TOG" evidence="5">
    <location>
        <begin position="607"/>
        <end position="840"/>
    </location>
</feature>
<dbReference type="EMBL" id="KV427607">
    <property type="protein sequence ID" value="KZT11388.1"/>
    <property type="molecule type" value="Genomic_DNA"/>
</dbReference>
<evidence type="ECO:0000313" key="6">
    <source>
        <dbReference type="EMBL" id="KZT11388.1"/>
    </source>
</evidence>
<name>A0A165H8E7_9APHY</name>
<dbReference type="FunFam" id="1.25.10.10:FF:000019">
    <property type="entry name" value="Cytoskeleton-associated protein 5"/>
    <property type="match status" value="1"/>
</dbReference>
<comment type="subcellular location">
    <subcellularLocation>
        <location evidence="1">Cytoplasm</location>
        <location evidence="1">Cytoskeleton</location>
    </subcellularLocation>
</comment>
<dbReference type="GO" id="GO:0000022">
    <property type="term" value="P:mitotic spindle elongation"/>
    <property type="evidence" value="ECO:0007669"/>
    <property type="project" value="UniProtKB-ARBA"/>
</dbReference>
<dbReference type="GO" id="GO:0099070">
    <property type="term" value="C:static microtubule bundle"/>
    <property type="evidence" value="ECO:0007669"/>
    <property type="project" value="UniProtKB-ARBA"/>
</dbReference>
<dbReference type="InterPro" id="IPR011989">
    <property type="entry name" value="ARM-like"/>
</dbReference>
<feature type="region of interest" description="Disordered" evidence="4">
    <location>
        <begin position="1957"/>
        <end position="2021"/>
    </location>
</feature>
<keyword evidence="2" id="KW-0963">Cytoplasm</keyword>
<feature type="domain" description="TOG" evidence="5">
    <location>
        <begin position="269"/>
        <end position="504"/>
    </location>
</feature>
<feature type="compositionally biased region" description="Low complexity" evidence="4">
    <location>
        <begin position="1572"/>
        <end position="1617"/>
    </location>
</feature>
<dbReference type="GO" id="GO:0061863">
    <property type="term" value="F:microtubule plus end polymerase"/>
    <property type="evidence" value="ECO:0007669"/>
    <property type="project" value="InterPro"/>
</dbReference>
<dbReference type="InterPro" id="IPR045110">
    <property type="entry name" value="XMAP215"/>
</dbReference>
<dbReference type="FunFam" id="1.25.10.10:FF:000063">
    <property type="entry name" value="Putative cytoskeleton-associated protein 5"/>
    <property type="match status" value="1"/>
</dbReference>
<feature type="compositionally biased region" description="Polar residues" evidence="4">
    <location>
        <begin position="1204"/>
        <end position="1215"/>
    </location>
</feature>
<dbReference type="InterPro" id="IPR034085">
    <property type="entry name" value="TOG"/>
</dbReference>
<feature type="compositionally biased region" description="Pro residues" evidence="4">
    <location>
        <begin position="1134"/>
        <end position="1143"/>
    </location>
</feature>
<feature type="compositionally biased region" description="Polar residues" evidence="4">
    <location>
        <begin position="1620"/>
        <end position="1630"/>
    </location>
</feature>
<feature type="region of interest" description="Disordered" evidence="4">
    <location>
        <begin position="1120"/>
        <end position="1215"/>
    </location>
</feature>
<dbReference type="GO" id="GO:0030951">
    <property type="term" value="P:establishment or maintenance of microtubule cytoskeleton polarity"/>
    <property type="evidence" value="ECO:0007669"/>
    <property type="project" value="InterPro"/>
</dbReference>
<proteinExistence type="predicted"/>
<dbReference type="OrthoDB" id="205662at2759"/>
<accession>A0A165H8E7</accession>
<evidence type="ECO:0000256" key="1">
    <source>
        <dbReference type="ARBA" id="ARBA00004245"/>
    </source>
</evidence>
<feature type="domain" description="TOG" evidence="5">
    <location>
        <begin position="871"/>
        <end position="1106"/>
    </location>
</feature>
<dbReference type="STRING" id="1314785.A0A165H8E7"/>
<gene>
    <name evidence="6" type="ORF">LAESUDRAFT_783292</name>
</gene>
<dbReference type="InterPro" id="IPR048491">
    <property type="entry name" value="XMAP215_CLASP_TOG"/>
</dbReference>
<keyword evidence="7" id="KW-1185">Reference proteome</keyword>
<evidence type="ECO:0000256" key="2">
    <source>
        <dbReference type="ARBA" id="ARBA00022490"/>
    </source>
</evidence>
<reference evidence="6 7" key="1">
    <citation type="journal article" date="2016" name="Mol. Biol. Evol.">
        <title>Comparative Genomics of Early-Diverging Mushroom-Forming Fungi Provides Insights into the Origins of Lignocellulose Decay Capabilities.</title>
        <authorList>
            <person name="Nagy L.G."/>
            <person name="Riley R."/>
            <person name="Tritt A."/>
            <person name="Adam C."/>
            <person name="Daum C."/>
            <person name="Floudas D."/>
            <person name="Sun H."/>
            <person name="Yadav J.S."/>
            <person name="Pangilinan J."/>
            <person name="Larsson K.H."/>
            <person name="Matsuura K."/>
            <person name="Barry K."/>
            <person name="Labutti K."/>
            <person name="Kuo R."/>
            <person name="Ohm R.A."/>
            <person name="Bhattacharya S.S."/>
            <person name="Shirouzu T."/>
            <person name="Yoshinaga Y."/>
            <person name="Martin F.M."/>
            <person name="Grigoriev I.V."/>
            <person name="Hibbett D.S."/>
        </authorList>
    </citation>
    <scope>NUCLEOTIDE SEQUENCE [LARGE SCALE GENOMIC DNA]</scope>
    <source>
        <strain evidence="6 7">93-53</strain>
    </source>
</reference>
<feature type="compositionally biased region" description="Low complexity" evidence="4">
    <location>
        <begin position="1526"/>
        <end position="1539"/>
    </location>
</feature>
<keyword evidence="3" id="KW-0206">Cytoskeleton</keyword>
<feature type="compositionally biased region" description="Low complexity" evidence="4">
    <location>
        <begin position="2129"/>
        <end position="2153"/>
    </location>
</feature>
<dbReference type="GO" id="GO:1990571">
    <property type="term" value="P:meiotic centromere clustering"/>
    <property type="evidence" value="ECO:0007669"/>
    <property type="project" value="UniProtKB-ARBA"/>
</dbReference>
<evidence type="ECO:0000313" key="7">
    <source>
        <dbReference type="Proteomes" id="UP000076871"/>
    </source>
</evidence>
<evidence type="ECO:0000259" key="5">
    <source>
        <dbReference type="SMART" id="SM01349"/>
    </source>
</evidence>
<feature type="region of interest" description="Disordered" evidence="4">
    <location>
        <begin position="500"/>
        <end position="607"/>
    </location>
</feature>
<dbReference type="RefSeq" id="XP_040769128.1">
    <property type="nucleotide sequence ID" value="XM_040913866.1"/>
</dbReference>
<evidence type="ECO:0000256" key="3">
    <source>
        <dbReference type="ARBA" id="ARBA00023212"/>
    </source>
</evidence>
<evidence type="ECO:0000256" key="4">
    <source>
        <dbReference type="SAM" id="MobiDB-lite"/>
    </source>
</evidence>
<dbReference type="SMART" id="SM01349">
    <property type="entry name" value="TOG"/>
    <property type="match status" value="5"/>
</dbReference>
<feature type="region of interest" description="Disordered" evidence="4">
    <location>
        <begin position="1498"/>
        <end position="1630"/>
    </location>
</feature>
<dbReference type="Pfam" id="PF21041">
    <property type="entry name" value="XMAP215_CLASP_TOG"/>
    <property type="match status" value="4"/>
</dbReference>